<keyword evidence="2" id="KW-1185">Reference proteome</keyword>
<dbReference type="AlphaFoldDB" id="A0A663LXM5"/>
<evidence type="ECO:0000313" key="2">
    <source>
        <dbReference type="Proteomes" id="UP000472269"/>
    </source>
</evidence>
<name>A0A663LXM5_ATHCN</name>
<dbReference type="Ensembl" id="ENSACUT00000004690.1">
    <property type="protein sequence ID" value="ENSACUP00000004399.1"/>
    <property type="gene ID" value="ENSACUG00000002994.1"/>
</dbReference>
<organism evidence="1 2">
    <name type="scientific">Athene cunicularia</name>
    <name type="common">Burrowing owl</name>
    <name type="synonym">Speotyto cunicularia</name>
    <dbReference type="NCBI Taxonomy" id="194338"/>
    <lineage>
        <taxon>Eukaryota</taxon>
        <taxon>Metazoa</taxon>
        <taxon>Chordata</taxon>
        <taxon>Craniata</taxon>
        <taxon>Vertebrata</taxon>
        <taxon>Euteleostomi</taxon>
        <taxon>Archelosauria</taxon>
        <taxon>Archosauria</taxon>
        <taxon>Dinosauria</taxon>
        <taxon>Saurischia</taxon>
        <taxon>Theropoda</taxon>
        <taxon>Coelurosauria</taxon>
        <taxon>Aves</taxon>
        <taxon>Neognathae</taxon>
        <taxon>Neoaves</taxon>
        <taxon>Telluraves</taxon>
        <taxon>Strigiformes</taxon>
        <taxon>Strigidae</taxon>
        <taxon>Athene</taxon>
    </lineage>
</organism>
<proteinExistence type="predicted"/>
<protein>
    <submittedName>
        <fullName evidence="1">Uncharacterized protein</fullName>
    </submittedName>
</protein>
<dbReference type="Proteomes" id="UP000472269">
    <property type="component" value="Unplaced"/>
</dbReference>
<accession>A0A663LXM5</accession>
<reference evidence="1" key="2">
    <citation type="submission" date="2025-09" db="UniProtKB">
        <authorList>
            <consortium name="Ensembl"/>
        </authorList>
    </citation>
    <scope>IDENTIFICATION</scope>
</reference>
<reference evidence="1" key="1">
    <citation type="submission" date="2025-08" db="UniProtKB">
        <authorList>
            <consortium name="Ensembl"/>
        </authorList>
    </citation>
    <scope>IDENTIFICATION</scope>
</reference>
<sequence>VLSRAERRLDLKSPNVDLFHNQKTQRCIWMEGLRCMRRLAGLLGLCRQSHLDKVSQTLKSVLLVSCEKKSRLPSESKDGYISMIYT</sequence>
<evidence type="ECO:0000313" key="1">
    <source>
        <dbReference type="Ensembl" id="ENSACUP00000004399.1"/>
    </source>
</evidence>